<keyword evidence="5" id="KW-0378">Hydrolase</keyword>
<evidence type="ECO:0000256" key="4">
    <source>
        <dbReference type="ARBA" id="ARBA00022723"/>
    </source>
</evidence>
<accession>A0A420X0Y1</accession>
<dbReference type="PRINTS" id="PR00934">
    <property type="entry name" value="XHISDIPTASE"/>
</dbReference>
<comment type="caution">
    <text evidence="21">The sequence shown here is derived from an EMBL/GenBank/DDBJ whole genome shotgun (WGS) entry which is preliminary data.</text>
</comment>
<name>A0A420X0Y1_9GAMM</name>
<evidence type="ECO:0000256" key="7">
    <source>
        <dbReference type="ARBA" id="ARBA00022997"/>
    </source>
</evidence>
<dbReference type="InterPro" id="IPR002933">
    <property type="entry name" value="Peptidase_M20"/>
</dbReference>
<evidence type="ECO:0000259" key="20">
    <source>
        <dbReference type="Pfam" id="PF07687"/>
    </source>
</evidence>
<evidence type="ECO:0000313" key="22">
    <source>
        <dbReference type="Proteomes" id="UP000281975"/>
    </source>
</evidence>
<dbReference type="GO" id="GO:0070573">
    <property type="term" value="F:metallodipeptidase activity"/>
    <property type="evidence" value="ECO:0007669"/>
    <property type="project" value="TreeGrafter"/>
</dbReference>
<dbReference type="EMBL" id="RBIN01000001">
    <property type="protein sequence ID" value="RKR07518.1"/>
    <property type="molecule type" value="Genomic_DNA"/>
</dbReference>
<keyword evidence="7" id="KW-0224">Dipeptidase</keyword>
<dbReference type="GO" id="GO:0005829">
    <property type="term" value="C:cytosol"/>
    <property type="evidence" value="ECO:0007669"/>
    <property type="project" value="TreeGrafter"/>
</dbReference>
<dbReference type="NCBIfam" id="TIGR01893">
    <property type="entry name" value="aa-his-dipept"/>
    <property type="match status" value="1"/>
</dbReference>
<evidence type="ECO:0000256" key="9">
    <source>
        <dbReference type="ARBA" id="ARBA00023285"/>
    </source>
</evidence>
<comment type="similarity">
    <text evidence="13">Belongs to the peptidase M20C family.</text>
</comment>
<keyword evidence="6" id="KW-0862">Zinc</keyword>
<dbReference type="Gene3D" id="3.40.630.10">
    <property type="entry name" value="Zn peptidases"/>
    <property type="match status" value="2"/>
</dbReference>
<evidence type="ECO:0000256" key="12">
    <source>
        <dbReference type="ARBA" id="ARBA00044252"/>
    </source>
</evidence>
<sequence length="505" mass="54247">MATGDGRPFHPHIATGSQGDGVNEHLETMEPTLLWRHFRTFCNTPRPSGREEALAKKVEAWADARGLHHERDEAGNLLLRKPASPGHEEVPGTVLQGHLDMVSQAAPGVEHDFTRDPIETFEQDGWLHARGTTLGADNGIGAAAGLAILDDDSLTHGPLEVLLTVEEEASLVGAIKLREQWLQGHFLLNLDSEDEGQVYIGCAGGASVSTEAVLAEAPVAPGMAGLKIGVHGLKGGHSGLDIHQGLGNANCLLARLLDHLAGTGLQLADYDGGTMGNAITREAWATVAVPRDRLEHVTGEIERFARLYREELEGVDDGVTLSHEPASVERAIAAADTRRIVGVMHALPYGVAGMSRSAPGVVETSNNMGIVRLEQGKFRLQLMVRSLRDSARDELVARLGTLLELTGFEPRINQGYPGWTPDPEAPLLARFQRVHETTTGEVPAVKIVHAGLECGLIGAKHPEMQMISFGPTIRGAHSPDERVDIGAVQNFYAVLRAMVEDLARP</sequence>
<gene>
    <name evidence="21" type="ORF">C7446_0330</name>
</gene>
<evidence type="ECO:0000256" key="8">
    <source>
        <dbReference type="ARBA" id="ARBA00023049"/>
    </source>
</evidence>
<comment type="catalytic activity">
    <reaction evidence="10">
        <text>Hydrolysis of dipeptides, preferentially hydrophobic dipeptides including prolyl amino acids.</text>
        <dbReference type="EC" id="3.4.13.18"/>
    </reaction>
</comment>
<evidence type="ECO:0000256" key="6">
    <source>
        <dbReference type="ARBA" id="ARBA00022833"/>
    </source>
</evidence>
<evidence type="ECO:0000313" key="21">
    <source>
        <dbReference type="EMBL" id="RKR07518.1"/>
    </source>
</evidence>
<evidence type="ECO:0000256" key="1">
    <source>
        <dbReference type="ARBA" id="ARBA00001941"/>
    </source>
</evidence>
<evidence type="ECO:0000256" key="3">
    <source>
        <dbReference type="ARBA" id="ARBA00022670"/>
    </source>
</evidence>
<keyword evidence="8" id="KW-0482">Metalloprotease</keyword>
<comment type="cofactor">
    <cofactor evidence="1">
        <name>Co(2+)</name>
        <dbReference type="ChEBI" id="CHEBI:48828"/>
    </cofactor>
</comment>
<dbReference type="AlphaFoldDB" id="A0A420X0Y1"/>
<dbReference type="FunFam" id="3.40.630.10:FF:000015">
    <property type="entry name" value="Aminoacyl-histidine dipeptidase PepD"/>
    <property type="match status" value="1"/>
</dbReference>
<comment type="cofactor">
    <cofactor evidence="2">
        <name>Zn(2+)</name>
        <dbReference type="ChEBI" id="CHEBI:29105"/>
    </cofactor>
</comment>
<dbReference type="EC" id="3.4.13.18" evidence="11"/>
<dbReference type="Pfam" id="PF01546">
    <property type="entry name" value="Peptidase_M20"/>
    <property type="match status" value="1"/>
</dbReference>
<feature type="domain" description="Peptidase M20 dimerisation" evidence="20">
    <location>
        <begin position="229"/>
        <end position="312"/>
    </location>
</feature>
<dbReference type="PANTHER" id="PTHR43501:SF1">
    <property type="entry name" value="CYTOSOL NON-SPECIFIC DIPEPTIDASE"/>
    <property type="match status" value="1"/>
</dbReference>
<dbReference type="InterPro" id="IPR001160">
    <property type="entry name" value="Peptidase_M20C"/>
</dbReference>
<keyword evidence="4" id="KW-0479">Metal-binding</keyword>
<reference evidence="21 22" key="1">
    <citation type="submission" date="2018-10" db="EMBL/GenBank/DDBJ databases">
        <title>Genomic Encyclopedia of Type Strains, Phase IV (KMG-IV): sequencing the most valuable type-strain genomes for metagenomic binning, comparative biology and taxonomic classification.</title>
        <authorList>
            <person name="Goeker M."/>
        </authorList>
    </citation>
    <scope>NUCLEOTIDE SEQUENCE [LARGE SCALE GENOMIC DNA]</scope>
    <source>
        <strain evidence="21 22">DSM 23229</strain>
    </source>
</reference>
<keyword evidence="22" id="KW-1185">Reference proteome</keyword>
<protein>
    <recommendedName>
        <fullName evidence="14">Cytosol non-specific dipeptidase</fullName>
        <ecNumber evidence="11">3.4.13.18</ecNumber>
    </recommendedName>
    <alternativeName>
        <fullName evidence="17">Aminoacyl-histidine dipeptidase</fullName>
    </alternativeName>
    <alternativeName>
        <fullName evidence="16">Beta-alanyl-histidine dipeptidase</fullName>
    </alternativeName>
    <alternativeName>
        <fullName evidence="15">Carnosinase</fullName>
    </alternativeName>
    <alternativeName>
        <fullName evidence="12">Peptidase D</fullName>
    </alternativeName>
    <alternativeName>
        <fullName evidence="18">Xaa-His dipeptidase</fullName>
    </alternativeName>
</protein>
<evidence type="ECO:0000256" key="17">
    <source>
        <dbReference type="ARBA" id="ARBA00077688"/>
    </source>
</evidence>
<dbReference type="SUPFAM" id="SSF53187">
    <property type="entry name" value="Zn-dependent exopeptidases"/>
    <property type="match status" value="1"/>
</dbReference>
<dbReference type="CDD" id="cd03890">
    <property type="entry name" value="M20_pepD"/>
    <property type="match status" value="1"/>
</dbReference>
<dbReference type="FunFam" id="3.40.630.10:FF:000018">
    <property type="entry name" value="Aminoacyl-histidine dipeptidase PepD"/>
    <property type="match status" value="1"/>
</dbReference>
<dbReference type="Pfam" id="PF07687">
    <property type="entry name" value="M20_dimer"/>
    <property type="match status" value="1"/>
</dbReference>
<dbReference type="PIRSF" id="PIRSF016599">
    <property type="entry name" value="Xaa-His_dipept"/>
    <property type="match status" value="1"/>
</dbReference>
<evidence type="ECO:0000256" key="13">
    <source>
        <dbReference type="ARBA" id="ARBA00061423"/>
    </source>
</evidence>
<organism evidence="21 22">
    <name type="scientific">Kushneria sinocarnis</name>
    <dbReference type="NCBI Taxonomy" id="595502"/>
    <lineage>
        <taxon>Bacteria</taxon>
        <taxon>Pseudomonadati</taxon>
        <taxon>Pseudomonadota</taxon>
        <taxon>Gammaproteobacteria</taxon>
        <taxon>Oceanospirillales</taxon>
        <taxon>Halomonadaceae</taxon>
        <taxon>Kushneria</taxon>
    </lineage>
</organism>
<dbReference type="GO" id="GO:0046872">
    <property type="term" value="F:metal ion binding"/>
    <property type="evidence" value="ECO:0007669"/>
    <property type="project" value="UniProtKB-KW"/>
</dbReference>
<evidence type="ECO:0000256" key="11">
    <source>
        <dbReference type="ARBA" id="ARBA00038976"/>
    </source>
</evidence>
<evidence type="ECO:0000256" key="16">
    <source>
        <dbReference type="ARBA" id="ARBA00076004"/>
    </source>
</evidence>
<proteinExistence type="inferred from homology"/>
<evidence type="ECO:0000256" key="19">
    <source>
        <dbReference type="SAM" id="MobiDB-lite"/>
    </source>
</evidence>
<dbReference type="GO" id="GO:0006508">
    <property type="term" value="P:proteolysis"/>
    <property type="evidence" value="ECO:0007669"/>
    <property type="project" value="UniProtKB-KW"/>
</dbReference>
<dbReference type="Proteomes" id="UP000281975">
    <property type="component" value="Unassembled WGS sequence"/>
</dbReference>
<keyword evidence="9" id="KW-0170">Cobalt</keyword>
<dbReference type="InterPro" id="IPR011650">
    <property type="entry name" value="Peptidase_M20_dimer"/>
</dbReference>
<dbReference type="PANTHER" id="PTHR43501">
    <property type="entry name" value="CYTOSOL NON-SPECIFIC DIPEPTIDASE"/>
    <property type="match status" value="1"/>
</dbReference>
<evidence type="ECO:0000256" key="2">
    <source>
        <dbReference type="ARBA" id="ARBA00001947"/>
    </source>
</evidence>
<evidence type="ECO:0000256" key="15">
    <source>
        <dbReference type="ARBA" id="ARBA00075285"/>
    </source>
</evidence>
<evidence type="ECO:0000256" key="5">
    <source>
        <dbReference type="ARBA" id="ARBA00022801"/>
    </source>
</evidence>
<feature type="region of interest" description="Disordered" evidence="19">
    <location>
        <begin position="1"/>
        <end position="23"/>
    </location>
</feature>
<evidence type="ECO:0000256" key="14">
    <source>
        <dbReference type="ARBA" id="ARBA00071271"/>
    </source>
</evidence>
<keyword evidence="3" id="KW-0645">Protease</keyword>
<evidence type="ECO:0000256" key="10">
    <source>
        <dbReference type="ARBA" id="ARBA00036421"/>
    </source>
</evidence>
<evidence type="ECO:0000256" key="18">
    <source>
        <dbReference type="ARBA" id="ARBA00078074"/>
    </source>
</evidence>